<dbReference type="PANTHER" id="PTHR33624">
    <property type="entry name" value="SIGMA FACTOR BINDING PROTEIN 1, CHLOROPLASTIC"/>
    <property type="match status" value="1"/>
</dbReference>
<dbReference type="Pfam" id="PF05678">
    <property type="entry name" value="VQ"/>
    <property type="match status" value="1"/>
</dbReference>
<dbReference type="AlphaFoldDB" id="A0A0E0EGD9"/>
<dbReference type="InterPro" id="IPR039335">
    <property type="entry name" value="SIB1/2"/>
</dbReference>
<evidence type="ECO:0000313" key="3">
    <source>
        <dbReference type="EnsemblPlants" id="OMERI07G23530.1"/>
    </source>
</evidence>
<proteinExistence type="predicted"/>
<reference evidence="3" key="1">
    <citation type="submission" date="2015-04" db="UniProtKB">
        <authorList>
            <consortium name="EnsemblPlants"/>
        </authorList>
    </citation>
    <scope>IDENTIFICATION</scope>
</reference>
<evidence type="ECO:0000313" key="4">
    <source>
        <dbReference type="Proteomes" id="UP000008021"/>
    </source>
</evidence>
<organism evidence="3">
    <name type="scientific">Oryza meridionalis</name>
    <dbReference type="NCBI Taxonomy" id="40149"/>
    <lineage>
        <taxon>Eukaryota</taxon>
        <taxon>Viridiplantae</taxon>
        <taxon>Streptophyta</taxon>
        <taxon>Embryophyta</taxon>
        <taxon>Tracheophyta</taxon>
        <taxon>Spermatophyta</taxon>
        <taxon>Magnoliopsida</taxon>
        <taxon>Liliopsida</taxon>
        <taxon>Poales</taxon>
        <taxon>Poaceae</taxon>
        <taxon>BOP clade</taxon>
        <taxon>Oryzoideae</taxon>
        <taxon>Oryzeae</taxon>
        <taxon>Oryzinae</taxon>
        <taxon>Oryza</taxon>
    </lineage>
</organism>
<feature type="region of interest" description="Disordered" evidence="1">
    <location>
        <begin position="1"/>
        <end position="31"/>
    </location>
</feature>
<dbReference type="InterPro" id="IPR008889">
    <property type="entry name" value="VQ"/>
</dbReference>
<dbReference type="Gramene" id="OMERI07G23530.1">
    <property type="protein sequence ID" value="OMERI07G23530.1"/>
    <property type="gene ID" value="OMERI07G23530"/>
</dbReference>
<dbReference type="Proteomes" id="UP000008021">
    <property type="component" value="Chromosome 7"/>
</dbReference>
<evidence type="ECO:0000259" key="2">
    <source>
        <dbReference type="Pfam" id="PF05678"/>
    </source>
</evidence>
<feature type="domain" description="VQ" evidence="2">
    <location>
        <begin position="43"/>
        <end position="69"/>
    </location>
</feature>
<dbReference type="PANTHER" id="PTHR33624:SF17">
    <property type="entry name" value="OS07G0687400 PROTEIN"/>
    <property type="match status" value="1"/>
</dbReference>
<accession>A0A0E0EGD9</accession>
<reference evidence="3" key="2">
    <citation type="submission" date="2018-05" db="EMBL/GenBank/DDBJ databases">
        <title>OmerRS3 (Oryza meridionalis Reference Sequence Version 3).</title>
        <authorList>
            <person name="Zhang J."/>
            <person name="Kudrna D."/>
            <person name="Lee S."/>
            <person name="Talag J."/>
            <person name="Welchert J."/>
            <person name="Wing R.A."/>
        </authorList>
    </citation>
    <scope>NUCLEOTIDE SEQUENCE [LARGE SCALE GENOMIC DNA]</scope>
    <source>
        <strain evidence="3">cv. OR44</strain>
    </source>
</reference>
<evidence type="ECO:0000256" key="1">
    <source>
        <dbReference type="SAM" id="MobiDB-lite"/>
    </source>
</evidence>
<dbReference type="HOGENOM" id="CLU_1899398_0_0_1"/>
<protein>
    <recommendedName>
        <fullName evidence="2">VQ domain-containing protein</fullName>
    </recommendedName>
</protein>
<sequence>MLGVQQHGRQRRGVSKPPPAKGKAAARKYKPPQCPGAVRVVYIASPMKLTASPEEFRAVVQELTGRHSNIADRHYVDSATIDHPPPPPPACSGYVASATAAPPPVAAVPPPVLTPPLPPQTFQSYDHRGEHEQAAVQCYGQGHRW</sequence>
<name>A0A0E0EGD9_9ORYZ</name>
<keyword evidence="4" id="KW-1185">Reference proteome</keyword>
<dbReference type="EnsemblPlants" id="OMERI07G23530.1">
    <property type="protein sequence ID" value="OMERI07G23530.1"/>
    <property type="gene ID" value="OMERI07G23530"/>
</dbReference>